<dbReference type="InterPro" id="IPR000064">
    <property type="entry name" value="NLP_P60_dom"/>
</dbReference>
<evidence type="ECO:0000256" key="2">
    <source>
        <dbReference type="ARBA" id="ARBA00022670"/>
    </source>
</evidence>
<keyword evidence="4" id="KW-0788">Thiol protease</keyword>
<keyword evidence="3 7" id="KW-0378">Hydrolase</keyword>
<keyword evidence="5" id="KW-1133">Transmembrane helix</keyword>
<keyword evidence="5" id="KW-0472">Membrane</keyword>
<dbReference type="AlphaFoldDB" id="A0A318XQ83"/>
<sequence length="366" mass="41058">MVDPVLIAKAAATLLSDEKIRKGIGWTIAAILSPVVVILIVIFGMLSGGADHNNKVLDLCFHGGVISGNVPEDYRKHIEDMRSSFTVIDEKISAVNARMENGDSLDSIRVKAVFYSLYFGSDQPFMLDSSKYINCFVTYEQRTRTVKKSDGTASRETYTVAVPIKDMFEVYKKINFTLGKTVDYKEMSNANEIYYRIAYGIPAPLEDDSTEGWDGWTYQLSAEEKEKLQHNLPAGSKGGEIVKYALSRLGNPYSQEKRGIERYTDCSYLAMWCYRQAGIYIPGTAAEQGKFCAENELTISKNFLLPGDLVFWSYRPNGRFMNITHVGIYAGDGKVIDASSSEGMVVYRDLFNSNKQVLYGRPHIKK</sequence>
<feature type="domain" description="NlpC/P60" evidence="6">
    <location>
        <begin position="235"/>
        <end position="366"/>
    </location>
</feature>
<dbReference type="GO" id="GO:0008234">
    <property type="term" value="F:cysteine-type peptidase activity"/>
    <property type="evidence" value="ECO:0007669"/>
    <property type="project" value="UniProtKB-KW"/>
</dbReference>
<dbReference type="Proteomes" id="UP000248132">
    <property type="component" value="Unassembled WGS sequence"/>
</dbReference>
<dbReference type="OrthoDB" id="9812962at2"/>
<dbReference type="InterPro" id="IPR038765">
    <property type="entry name" value="Papain-like_cys_pep_sf"/>
</dbReference>
<dbReference type="PROSITE" id="PS51935">
    <property type="entry name" value="NLPC_P60"/>
    <property type="match status" value="1"/>
</dbReference>
<evidence type="ECO:0000256" key="5">
    <source>
        <dbReference type="SAM" id="Phobius"/>
    </source>
</evidence>
<feature type="transmembrane region" description="Helical" evidence="5">
    <location>
        <begin position="24"/>
        <end position="46"/>
    </location>
</feature>
<dbReference type="InterPro" id="IPR051202">
    <property type="entry name" value="Peptidase_C40"/>
</dbReference>
<keyword evidence="2" id="KW-0645">Protease</keyword>
<evidence type="ECO:0000256" key="4">
    <source>
        <dbReference type="ARBA" id="ARBA00022807"/>
    </source>
</evidence>
<comment type="similarity">
    <text evidence="1">Belongs to the peptidase C40 family.</text>
</comment>
<protein>
    <submittedName>
        <fullName evidence="7">Cell wall-associated NlpC family hydrolase</fullName>
    </submittedName>
</protein>
<evidence type="ECO:0000256" key="3">
    <source>
        <dbReference type="ARBA" id="ARBA00022801"/>
    </source>
</evidence>
<gene>
    <name evidence="7" type="ORF">LY28_00562</name>
</gene>
<name>A0A318XQ83_9FIRM</name>
<proteinExistence type="inferred from homology"/>
<dbReference type="GO" id="GO:0006508">
    <property type="term" value="P:proteolysis"/>
    <property type="evidence" value="ECO:0007669"/>
    <property type="project" value="UniProtKB-KW"/>
</dbReference>
<accession>A0A318XQ83</accession>
<reference evidence="7 8" key="1">
    <citation type="submission" date="2018-06" db="EMBL/GenBank/DDBJ databases">
        <title>Genomic Encyclopedia of Type Strains, Phase I: the one thousand microbial genomes (KMG-I) project.</title>
        <authorList>
            <person name="Kyrpides N."/>
        </authorList>
    </citation>
    <scope>NUCLEOTIDE SEQUENCE [LARGE SCALE GENOMIC DNA]</scope>
    <source>
        <strain evidence="7 8">DSM 19573</strain>
    </source>
</reference>
<dbReference type="Pfam" id="PF00877">
    <property type="entry name" value="NLPC_P60"/>
    <property type="match status" value="1"/>
</dbReference>
<dbReference type="Gene3D" id="3.90.1720.10">
    <property type="entry name" value="endopeptidase domain like (from Nostoc punctiforme)"/>
    <property type="match status" value="1"/>
</dbReference>
<dbReference type="PANTHER" id="PTHR47053">
    <property type="entry name" value="MUREIN DD-ENDOPEPTIDASE MEPH-RELATED"/>
    <property type="match status" value="1"/>
</dbReference>
<comment type="caution">
    <text evidence="7">The sequence shown here is derived from an EMBL/GenBank/DDBJ whole genome shotgun (WGS) entry which is preliminary data.</text>
</comment>
<dbReference type="SUPFAM" id="SSF54001">
    <property type="entry name" value="Cysteine proteinases"/>
    <property type="match status" value="1"/>
</dbReference>
<organism evidence="7 8">
    <name type="scientific">Ruminiclostridium sufflavum DSM 19573</name>
    <dbReference type="NCBI Taxonomy" id="1121337"/>
    <lineage>
        <taxon>Bacteria</taxon>
        <taxon>Bacillati</taxon>
        <taxon>Bacillota</taxon>
        <taxon>Clostridia</taxon>
        <taxon>Eubacteriales</taxon>
        <taxon>Oscillospiraceae</taxon>
        <taxon>Ruminiclostridium</taxon>
    </lineage>
</organism>
<dbReference type="PANTHER" id="PTHR47053:SF1">
    <property type="entry name" value="MUREIN DD-ENDOPEPTIDASE MEPH-RELATED"/>
    <property type="match status" value="1"/>
</dbReference>
<keyword evidence="5" id="KW-0812">Transmembrane</keyword>
<evidence type="ECO:0000313" key="8">
    <source>
        <dbReference type="Proteomes" id="UP000248132"/>
    </source>
</evidence>
<dbReference type="EMBL" id="QKMR01000003">
    <property type="protein sequence ID" value="PYG89345.1"/>
    <property type="molecule type" value="Genomic_DNA"/>
</dbReference>
<evidence type="ECO:0000256" key="1">
    <source>
        <dbReference type="ARBA" id="ARBA00007074"/>
    </source>
</evidence>
<dbReference type="RefSeq" id="WP_110460647.1">
    <property type="nucleotide sequence ID" value="NZ_QKMR01000003.1"/>
</dbReference>
<evidence type="ECO:0000313" key="7">
    <source>
        <dbReference type="EMBL" id="PYG89345.1"/>
    </source>
</evidence>
<keyword evidence="8" id="KW-1185">Reference proteome</keyword>
<evidence type="ECO:0000259" key="6">
    <source>
        <dbReference type="PROSITE" id="PS51935"/>
    </source>
</evidence>